<organism evidence="2 3">
    <name type="scientific">Hyaloperonospora arabidopsidis (strain Emoy2)</name>
    <name type="common">Downy mildew agent</name>
    <name type="synonym">Peronospora arabidopsidis</name>
    <dbReference type="NCBI Taxonomy" id="559515"/>
    <lineage>
        <taxon>Eukaryota</taxon>
        <taxon>Sar</taxon>
        <taxon>Stramenopiles</taxon>
        <taxon>Oomycota</taxon>
        <taxon>Peronosporomycetes</taxon>
        <taxon>Peronosporales</taxon>
        <taxon>Peronosporaceae</taxon>
        <taxon>Hyaloperonospora</taxon>
    </lineage>
</organism>
<sequence length="162" mass="18701">MDAHARVKRQCFVTCQSALWSAVDQVLKCTTAGTWTRHRRYCRRLSGNERTLTRSRMSTSVPAEWDYHRSSSDYCDRSTASLRRRDSEAVHPVEICIKAQAFDRCRLHSRALLFTGRHRSSRGFVAKYCRNNKKESGPVHPTDCSTRRSRPQELQAARQVQG</sequence>
<reference evidence="3" key="1">
    <citation type="journal article" date="2010" name="Science">
        <title>Signatures of adaptation to obligate biotrophy in the Hyaloperonospora arabidopsidis genome.</title>
        <authorList>
            <person name="Baxter L."/>
            <person name="Tripathy S."/>
            <person name="Ishaque N."/>
            <person name="Boot N."/>
            <person name="Cabral A."/>
            <person name="Kemen E."/>
            <person name="Thines M."/>
            <person name="Ah-Fong A."/>
            <person name="Anderson R."/>
            <person name="Badejoko W."/>
            <person name="Bittner-Eddy P."/>
            <person name="Boore J.L."/>
            <person name="Chibucos M.C."/>
            <person name="Coates M."/>
            <person name="Dehal P."/>
            <person name="Delehaunty K."/>
            <person name="Dong S."/>
            <person name="Downton P."/>
            <person name="Dumas B."/>
            <person name="Fabro G."/>
            <person name="Fronick C."/>
            <person name="Fuerstenberg S.I."/>
            <person name="Fulton L."/>
            <person name="Gaulin E."/>
            <person name="Govers F."/>
            <person name="Hughes L."/>
            <person name="Humphray S."/>
            <person name="Jiang R.H."/>
            <person name="Judelson H."/>
            <person name="Kamoun S."/>
            <person name="Kyung K."/>
            <person name="Meijer H."/>
            <person name="Minx P."/>
            <person name="Morris P."/>
            <person name="Nelson J."/>
            <person name="Phuntumart V."/>
            <person name="Qutob D."/>
            <person name="Rehmany A."/>
            <person name="Rougon-Cardoso A."/>
            <person name="Ryden P."/>
            <person name="Torto-Alalibo T."/>
            <person name="Studholme D."/>
            <person name="Wang Y."/>
            <person name="Win J."/>
            <person name="Wood J."/>
            <person name="Clifton S.W."/>
            <person name="Rogers J."/>
            <person name="Van den Ackerveken G."/>
            <person name="Jones J.D."/>
            <person name="McDowell J.M."/>
            <person name="Beynon J."/>
            <person name="Tyler B.M."/>
        </authorList>
    </citation>
    <scope>NUCLEOTIDE SEQUENCE [LARGE SCALE GENOMIC DNA]</scope>
    <source>
        <strain evidence="3">Emoy2</strain>
    </source>
</reference>
<dbReference type="Proteomes" id="UP000011713">
    <property type="component" value="Unassembled WGS sequence"/>
</dbReference>
<accession>M4BUH8</accession>
<evidence type="ECO:0000313" key="3">
    <source>
        <dbReference type="Proteomes" id="UP000011713"/>
    </source>
</evidence>
<proteinExistence type="predicted"/>
<dbReference type="EMBL" id="JH597939">
    <property type="status" value="NOT_ANNOTATED_CDS"/>
    <property type="molecule type" value="Genomic_DNA"/>
</dbReference>
<dbReference type="InParanoid" id="M4BUH8"/>
<evidence type="ECO:0000313" key="2">
    <source>
        <dbReference type="EnsemblProtists" id="HpaP810166"/>
    </source>
</evidence>
<evidence type="ECO:0000256" key="1">
    <source>
        <dbReference type="SAM" id="MobiDB-lite"/>
    </source>
</evidence>
<feature type="region of interest" description="Disordered" evidence="1">
    <location>
        <begin position="132"/>
        <end position="162"/>
    </location>
</feature>
<dbReference type="HOGENOM" id="CLU_1638598_0_0_1"/>
<name>M4BUH8_HYAAE</name>
<dbReference type="AlphaFoldDB" id="M4BUH8"/>
<keyword evidence="3" id="KW-1185">Reference proteome</keyword>
<protein>
    <submittedName>
        <fullName evidence="2">Uncharacterized protein</fullName>
    </submittedName>
</protein>
<reference evidence="2" key="2">
    <citation type="submission" date="2015-06" db="UniProtKB">
        <authorList>
            <consortium name="EnsemblProtists"/>
        </authorList>
    </citation>
    <scope>IDENTIFICATION</scope>
    <source>
        <strain evidence="2">Emoy2</strain>
    </source>
</reference>
<dbReference type="EnsemblProtists" id="HpaT810166">
    <property type="protein sequence ID" value="HpaP810166"/>
    <property type="gene ID" value="HpaG810166"/>
</dbReference>
<dbReference type="VEuPathDB" id="FungiDB:HpaG810166"/>